<evidence type="ECO:0000256" key="1">
    <source>
        <dbReference type="SAM" id="Phobius"/>
    </source>
</evidence>
<organism evidence="2 3">
    <name type="scientific">Rhizophlyctis rosea</name>
    <dbReference type="NCBI Taxonomy" id="64517"/>
    <lineage>
        <taxon>Eukaryota</taxon>
        <taxon>Fungi</taxon>
        <taxon>Fungi incertae sedis</taxon>
        <taxon>Chytridiomycota</taxon>
        <taxon>Chytridiomycota incertae sedis</taxon>
        <taxon>Chytridiomycetes</taxon>
        <taxon>Rhizophlyctidales</taxon>
        <taxon>Rhizophlyctidaceae</taxon>
        <taxon>Rhizophlyctis</taxon>
    </lineage>
</organism>
<comment type="caution">
    <text evidence="2">The sequence shown here is derived from an EMBL/GenBank/DDBJ whole genome shotgun (WGS) entry which is preliminary data.</text>
</comment>
<sequence>MAIGIGGYSTLLALFLLIISLIFLRRTKATILQNILIALSLLSALVILAGAVVAYVGIDRTCKQQIQYGREVTGGRTFDCGTFWRAGWEWPMGSGDLYYPKYEVLMGGVYSGFAAAVGWVLCGVAGFWEKRREY</sequence>
<proteinExistence type="predicted"/>
<dbReference type="EMBL" id="JADGJD010001642">
    <property type="protein sequence ID" value="KAJ3039360.1"/>
    <property type="molecule type" value="Genomic_DNA"/>
</dbReference>
<protein>
    <submittedName>
        <fullName evidence="2">Uncharacterized protein</fullName>
    </submittedName>
</protein>
<evidence type="ECO:0000313" key="3">
    <source>
        <dbReference type="Proteomes" id="UP001212841"/>
    </source>
</evidence>
<evidence type="ECO:0000313" key="2">
    <source>
        <dbReference type="EMBL" id="KAJ3039360.1"/>
    </source>
</evidence>
<dbReference type="Proteomes" id="UP001212841">
    <property type="component" value="Unassembled WGS sequence"/>
</dbReference>
<name>A0AAD5S4S5_9FUNG</name>
<keyword evidence="1" id="KW-0812">Transmembrane</keyword>
<keyword evidence="1" id="KW-1133">Transmembrane helix</keyword>
<reference evidence="2" key="1">
    <citation type="submission" date="2020-05" db="EMBL/GenBank/DDBJ databases">
        <title>Phylogenomic resolution of chytrid fungi.</title>
        <authorList>
            <person name="Stajich J.E."/>
            <person name="Amses K."/>
            <person name="Simmons R."/>
            <person name="Seto K."/>
            <person name="Myers J."/>
            <person name="Bonds A."/>
            <person name="Quandt C.A."/>
            <person name="Barry K."/>
            <person name="Liu P."/>
            <person name="Grigoriev I."/>
            <person name="Longcore J.E."/>
            <person name="James T.Y."/>
        </authorList>
    </citation>
    <scope>NUCLEOTIDE SEQUENCE</scope>
    <source>
        <strain evidence="2">JEL0318</strain>
    </source>
</reference>
<keyword evidence="3" id="KW-1185">Reference proteome</keyword>
<keyword evidence="1" id="KW-0472">Membrane</keyword>
<feature type="transmembrane region" description="Helical" evidence="1">
    <location>
        <begin position="6"/>
        <end position="24"/>
    </location>
</feature>
<feature type="transmembrane region" description="Helical" evidence="1">
    <location>
        <begin position="36"/>
        <end position="58"/>
    </location>
</feature>
<gene>
    <name evidence="2" type="ORF">HK097_002858</name>
</gene>
<dbReference type="AlphaFoldDB" id="A0AAD5S4S5"/>
<accession>A0AAD5S4S5</accession>
<feature type="transmembrane region" description="Helical" evidence="1">
    <location>
        <begin position="104"/>
        <end position="128"/>
    </location>
</feature>